<protein>
    <submittedName>
        <fullName evidence="1">Uncharacterized protein</fullName>
    </submittedName>
</protein>
<dbReference type="AlphaFoldDB" id="A0A5N5F2S1"/>
<evidence type="ECO:0000313" key="2">
    <source>
        <dbReference type="Proteomes" id="UP000327157"/>
    </source>
</evidence>
<organism evidence="1 2">
    <name type="scientific">Pyrus ussuriensis x Pyrus communis</name>
    <dbReference type="NCBI Taxonomy" id="2448454"/>
    <lineage>
        <taxon>Eukaryota</taxon>
        <taxon>Viridiplantae</taxon>
        <taxon>Streptophyta</taxon>
        <taxon>Embryophyta</taxon>
        <taxon>Tracheophyta</taxon>
        <taxon>Spermatophyta</taxon>
        <taxon>Magnoliopsida</taxon>
        <taxon>eudicotyledons</taxon>
        <taxon>Gunneridae</taxon>
        <taxon>Pentapetalae</taxon>
        <taxon>rosids</taxon>
        <taxon>fabids</taxon>
        <taxon>Rosales</taxon>
        <taxon>Rosaceae</taxon>
        <taxon>Amygdaloideae</taxon>
        <taxon>Maleae</taxon>
        <taxon>Pyrus</taxon>
    </lineage>
</organism>
<dbReference type="OrthoDB" id="1938580at2759"/>
<sequence length="93" mass="10099">MASPTNPDFLFGFHKGYTTVLVPKFPDSVTLPTVPDLLVKSTLVGSGDRHTGEPVMSQAQQAAAYSRRVGTGGDWEDEGDLGCFVFFFLIIFV</sequence>
<keyword evidence="2" id="KW-1185">Reference proteome</keyword>
<reference evidence="2" key="2">
    <citation type="submission" date="2019-10" db="EMBL/GenBank/DDBJ databases">
        <title>A de novo genome assembly of a pear dwarfing rootstock.</title>
        <authorList>
            <person name="Wang F."/>
            <person name="Wang J."/>
            <person name="Li S."/>
            <person name="Zhang Y."/>
            <person name="Fang M."/>
            <person name="Ma L."/>
            <person name="Zhao Y."/>
            <person name="Jiang S."/>
        </authorList>
    </citation>
    <scope>NUCLEOTIDE SEQUENCE [LARGE SCALE GENOMIC DNA]</scope>
</reference>
<reference evidence="1 2" key="3">
    <citation type="submission" date="2019-11" db="EMBL/GenBank/DDBJ databases">
        <title>A de novo genome assembly of a pear dwarfing rootstock.</title>
        <authorList>
            <person name="Wang F."/>
            <person name="Wang J."/>
            <person name="Li S."/>
            <person name="Zhang Y."/>
            <person name="Fang M."/>
            <person name="Ma L."/>
            <person name="Zhao Y."/>
            <person name="Jiang S."/>
        </authorList>
    </citation>
    <scope>NUCLEOTIDE SEQUENCE [LARGE SCALE GENOMIC DNA]</scope>
    <source>
        <strain evidence="1">S2</strain>
        <tissue evidence="1">Leaf</tissue>
    </source>
</reference>
<comment type="caution">
    <text evidence="1">The sequence shown here is derived from an EMBL/GenBank/DDBJ whole genome shotgun (WGS) entry which is preliminary data.</text>
</comment>
<accession>A0A5N5F2S1</accession>
<dbReference type="Proteomes" id="UP000327157">
    <property type="component" value="Chromosome 1"/>
</dbReference>
<reference evidence="1 2" key="1">
    <citation type="submission" date="2019-09" db="EMBL/GenBank/DDBJ databases">
        <authorList>
            <person name="Ou C."/>
        </authorList>
    </citation>
    <scope>NUCLEOTIDE SEQUENCE [LARGE SCALE GENOMIC DNA]</scope>
    <source>
        <strain evidence="1">S2</strain>
        <tissue evidence="1">Leaf</tissue>
    </source>
</reference>
<gene>
    <name evidence="1" type="ORF">D8674_000308</name>
</gene>
<evidence type="ECO:0000313" key="1">
    <source>
        <dbReference type="EMBL" id="KAB2597388.1"/>
    </source>
</evidence>
<proteinExistence type="predicted"/>
<dbReference type="EMBL" id="SMOL01000768">
    <property type="protein sequence ID" value="KAB2597388.1"/>
    <property type="molecule type" value="Genomic_DNA"/>
</dbReference>
<name>A0A5N5F2S1_9ROSA</name>